<name>A0ABN7PKY0_TIMPD</name>
<dbReference type="EMBL" id="CAJPIN010091128">
    <property type="protein sequence ID" value="CAG2068464.1"/>
    <property type="molecule type" value="Genomic_DNA"/>
</dbReference>
<comment type="caution">
    <text evidence="9">The sequence shown here is derived from an EMBL/GenBank/DDBJ whole genome shotgun (WGS) entry which is preliminary data.</text>
</comment>
<evidence type="ECO:0000256" key="2">
    <source>
        <dbReference type="ARBA" id="ARBA00004316"/>
    </source>
</evidence>
<keyword evidence="10" id="KW-1185">Reference proteome</keyword>
<dbReference type="InterPro" id="IPR001609">
    <property type="entry name" value="Myosin_head_motor_dom-like"/>
</dbReference>
<keyword evidence="6" id="KW-0966">Cell projection</keyword>
<evidence type="ECO:0000256" key="1">
    <source>
        <dbReference type="ARBA" id="ARBA00004245"/>
    </source>
</evidence>
<dbReference type="PROSITE" id="PS51456">
    <property type="entry name" value="MYOSIN_MOTOR"/>
    <property type="match status" value="1"/>
</dbReference>
<organism evidence="9 10">
    <name type="scientific">Timema podura</name>
    <name type="common">Walking stick</name>
    <dbReference type="NCBI Taxonomy" id="61482"/>
    <lineage>
        <taxon>Eukaryota</taxon>
        <taxon>Metazoa</taxon>
        <taxon>Ecdysozoa</taxon>
        <taxon>Arthropoda</taxon>
        <taxon>Hexapoda</taxon>
        <taxon>Insecta</taxon>
        <taxon>Pterygota</taxon>
        <taxon>Neoptera</taxon>
        <taxon>Polyneoptera</taxon>
        <taxon>Phasmatodea</taxon>
        <taxon>Timematodea</taxon>
        <taxon>Timematoidea</taxon>
        <taxon>Timematidae</taxon>
        <taxon>Timema</taxon>
    </lineage>
</organism>
<dbReference type="InterPro" id="IPR027417">
    <property type="entry name" value="P-loop_NTPase"/>
</dbReference>
<reference evidence="9" key="1">
    <citation type="submission" date="2021-03" db="EMBL/GenBank/DDBJ databases">
        <authorList>
            <person name="Tran Van P."/>
        </authorList>
    </citation>
    <scope>NUCLEOTIDE SEQUENCE</scope>
</reference>
<evidence type="ECO:0000256" key="3">
    <source>
        <dbReference type="ARBA" id="ARBA00022490"/>
    </source>
</evidence>
<comment type="caution">
    <text evidence="7">Lacks conserved residue(s) required for the propagation of feature annotation.</text>
</comment>
<comment type="subcellular location">
    <subcellularLocation>
        <location evidence="2">Cell projection</location>
    </subcellularLocation>
    <subcellularLocation>
        <location evidence="1">Cytoplasm</location>
        <location evidence="1">Cytoskeleton</location>
    </subcellularLocation>
</comment>
<dbReference type="PANTHER" id="PTHR46256">
    <property type="entry name" value="AGAP011099-PA"/>
    <property type="match status" value="1"/>
</dbReference>
<evidence type="ECO:0000313" key="9">
    <source>
        <dbReference type="EMBL" id="CAG2068464.1"/>
    </source>
</evidence>
<feature type="domain" description="Myosin motor" evidence="8">
    <location>
        <begin position="1"/>
        <end position="166"/>
    </location>
</feature>
<evidence type="ECO:0000256" key="5">
    <source>
        <dbReference type="ARBA" id="ARBA00023212"/>
    </source>
</evidence>
<feature type="non-terminal residue" evidence="9">
    <location>
        <position position="166"/>
    </location>
</feature>
<evidence type="ECO:0000256" key="6">
    <source>
        <dbReference type="ARBA" id="ARBA00023273"/>
    </source>
</evidence>
<dbReference type="Gene3D" id="1.20.58.530">
    <property type="match status" value="1"/>
</dbReference>
<evidence type="ECO:0000256" key="4">
    <source>
        <dbReference type="ARBA" id="ARBA00022737"/>
    </source>
</evidence>
<protein>
    <recommendedName>
        <fullName evidence="8">Myosin motor domain-containing protein</fullName>
    </recommendedName>
</protein>
<dbReference type="SUPFAM" id="SSF52540">
    <property type="entry name" value="P-loop containing nucleoside triphosphate hydrolases"/>
    <property type="match status" value="1"/>
</dbReference>
<comment type="similarity">
    <text evidence="7">Belongs to the TRAFAC class myosin-kinesin ATPase superfamily. Myosin family.</text>
</comment>
<evidence type="ECO:0000256" key="7">
    <source>
        <dbReference type="PROSITE-ProRule" id="PRU00782"/>
    </source>
</evidence>
<dbReference type="InterPro" id="IPR052409">
    <property type="entry name" value="Myosin-III_kinase_activity"/>
</dbReference>
<sequence length="166" mass="18938">MFSETITLEQEQEEEEIPIQTLQFYDNKPTVDELMSKPDGLFYLFGRGQPEQQRIRDNHSIVYCESSALDHAVTEPVRATNAASASDAALLAIISVAFLYLSPFYGRRRLVTETLEGDSKNSRLRAIGRHEFTVAHYTGKVTYDTTEMADKNRDFLPPEMIETLRL</sequence>
<keyword evidence="7" id="KW-0518">Myosin</keyword>
<keyword evidence="5" id="KW-0206">Cytoskeleton</keyword>
<keyword evidence="7" id="KW-0009">Actin-binding</keyword>
<gene>
    <name evidence="9" type="ORF">TPAB3V08_LOCUS15407</name>
</gene>
<dbReference type="PANTHER" id="PTHR46256:SF2">
    <property type="entry name" value="NEITHER INACTIVATION NOR AFTERPOTENTIAL PROTEIN C"/>
    <property type="match status" value="1"/>
</dbReference>
<evidence type="ECO:0000259" key="8">
    <source>
        <dbReference type="PROSITE" id="PS51456"/>
    </source>
</evidence>
<dbReference type="Proteomes" id="UP001153148">
    <property type="component" value="Unassembled WGS sequence"/>
</dbReference>
<keyword evidence="4" id="KW-0677">Repeat</keyword>
<keyword evidence="7" id="KW-0505">Motor protein</keyword>
<evidence type="ECO:0000313" key="10">
    <source>
        <dbReference type="Proteomes" id="UP001153148"/>
    </source>
</evidence>
<accession>A0ABN7PKY0</accession>
<keyword evidence="3" id="KW-0963">Cytoplasm</keyword>
<proteinExistence type="inferred from homology"/>